<dbReference type="Gene3D" id="3.40.50.12780">
    <property type="entry name" value="N-terminal domain of ligase-like"/>
    <property type="match status" value="1"/>
</dbReference>
<comment type="caution">
    <text evidence="1">The sequence shown here is derived from an EMBL/GenBank/DDBJ whole genome shotgun (WGS) entry which is preliminary data.</text>
</comment>
<dbReference type="Gene3D" id="3.30.300.30">
    <property type="match status" value="1"/>
</dbReference>
<dbReference type="EMBL" id="AMEM01000037">
    <property type="protein sequence ID" value="EKX88507.1"/>
    <property type="molecule type" value="Genomic_DNA"/>
</dbReference>
<evidence type="ECO:0008006" key="3">
    <source>
        <dbReference type="Google" id="ProtNLM"/>
    </source>
</evidence>
<evidence type="ECO:0000313" key="2">
    <source>
        <dbReference type="Proteomes" id="UP000010445"/>
    </source>
</evidence>
<dbReference type="OrthoDB" id="580775at2"/>
<organism evidence="1 2">
    <name type="scientific">Corynebacterium durum F0235</name>
    <dbReference type="NCBI Taxonomy" id="1035195"/>
    <lineage>
        <taxon>Bacteria</taxon>
        <taxon>Bacillati</taxon>
        <taxon>Actinomycetota</taxon>
        <taxon>Actinomycetes</taxon>
        <taxon>Mycobacteriales</taxon>
        <taxon>Corynebacteriaceae</taxon>
        <taxon>Corynebacterium</taxon>
    </lineage>
</organism>
<dbReference type="Proteomes" id="UP000010445">
    <property type="component" value="Unassembled WGS sequence"/>
</dbReference>
<dbReference type="InterPro" id="IPR045851">
    <property type="entry name" value="AMP-bd_C_sf"/>
</dbReference>
<dbReference type="STRING" id="1035195.HMPREF9997_02178"/>
<gene>
    <name evidence="1" type="ORF">HMPREF9997_02178</name>
</gene>
<sequence length="485" mass="54563">MKELFTSLRLGETWIPNQGRYSDFIKSFTEVSEAYYGRKLSSEARDIWRESQLRQVLQKVSSSSRFYKQHFEGIDLSSIHHNDLTGLPFTTKDDLRREMFDILSGDVSEAVYFYETTGTTGRATPCPRDGKEIIASNAHVTESWRAIFKYHFGDHKPMIGLMGPTEVHSFGDTLGEVARNVGSCNAKIWPYSPVIGFKKALQLMKDLKLEVVVATPGVCLNLARAASYYGYDIQKDFDALKLFFVTGEMCTPALAENIDSLWGVTTYNILYGSQEAFVMATASPSRKMRFADINYIAEVIEPESGKSLGDRGTGELCVTMLADGIKPLVRYRTGDMVTIEDDDNSEIDQPGPIIEVIGRVLDRIKLGDNFFTAGSLEQAVLEGITHCYGYQLVIDQEDGQDVLTVRMQFSEIPKQWPVLERAIVQRVKEKFNISSQVVVVENLDDIVSTGAFVSWKAARIVDNRREKNHEEQVAAEMSKNRGIDR</sequence>
<reference evidence="1 2" key="1">
    <citation type="submission" date="2012-05" db="EMBL/GenBank/DDBJ databases">
        <authorList>
            <person name="Weinstock G."/>
            <person name="Sodergren E."/>
            <person name="Lobos E.A."/>
            <person name="Fulton L."/>
            <person name="Fulton R."/>
            <person name="Courtney L."/>
            <person name="Fronick C."/>
            <person name="O'Laughlin M."/>
            <person name="Godfrey J."/>
            <person name="Wilson R.M."/>
            <person name="Miner T."/>
            <person name="Farmer C."/>
            <person name="Delehaunty K."/>
            <person name="Cordes M."/>
            <person name="Minx P."/>
            <person name="Tomlinson C."/>
            <person name="Chen J."/>
            <person name="Wollam A."/>
            <person name="Pepin K.H."/>
            <person name="Bhonagiri V."/>
            <person name="Zhang X."/>
            <person name="Suruliraj S."/>
            <person name="Warren W."/>
            <person name="Mitreva M."/>
            <person name="Mardis E.R."/>
            <person name="Wilson R.K."/>
        </authorList>
    </citation>
    <scope>NUCLEOTIDE SEQUENCE [LARGE SCALE GENOMIC DNA]</scope>
    <source>
        <strain evidence="1 2">F0235</strain>
    </source>
</reference>
<evidence type="ECO:0000313" key="1">
    <source>
        <dbReference type="EMBL" id="EKX88507.1"/>
    </source>
</evidence>
<dbReference type="HOGENOM" id="CLU_035301_7_0_11"/>
<name>L1MBB4_9CORY</name>
<dbReference type="PANTHER" id="PTHR43845">
    <property type="entry name" value="BLR5969 PROTEIN"/>
    <property type="match status" value="1"/>
</dbReference>
<keyword evidence="2" id="KW-1185">Reference proteome</keyword>
<dbReference type="PANTHER" id="PTHR43845:SF1">
    <property type="entry name" value="BLR5969 PROTEIN"/>
    <property type="match status" value="1"/>
</dbReference>
<accession>L1MBB4</accession>
<proteinExistence type="predicted"/>
<dbReference type="eggNOG" id="COG1541">
    <property type="taxonomic scope" value="Bacteria"/>
</dbReference>
<dbReference type="AlphaFoldDB" id="L1MBB4"/>
<dbReference type="SUPFAM" id="SSF56801">
    <property type="entry name" value="Acetyl-CoA synthetase-like"/>
    <property type="match status" value="1"/>
</dbReference>
<dbReference type="InterPro" id="IPR042099">
    <property type="entry name" value="ANL_N_sf"/>
</dbReference>
<dbReference type="RefSeq" id="WP_006061602.1">
    <property type="nucleotide sequence ID" value="NZ_KB290820.1"/>
</dbReference>
<dbReference type="PATRIC" id="fig|1035195.3.peg.1953"/>
<protein>
    <recommendedName>
        <fullName evidence="3">AMP-dependent synthetase/ligase domain-containing protein</fullName>
    </recommendedName>
</protein>